<dbReference type="OrthoDB" id="5231148at2759"/>
<reference evidence="1" key="1">
    <citation type="submission" date="2022-09" db="EMBL/GenBank/DDBJ databases">
        <title>Fusarium specimens isolated from Avocado Roots.</title>
        <authorList>
            <person name="Stajich J."/>
            <person name="Roper C."/>
            <person name="Heimlech-Rivalta G."/>
        </authorList>
    </citation>
    <scope>NUCLEOTIDE SEQUENCE</scope>
    <source>
        <strain evidence="1">CF00136</strain>
    </source>
</reference>
<keyword evidence="2" id="KW-1185">Reference proteome</keyword>
<dbReference type="Proteomes" id="UP001152049">
    <property type="component" value="Unassembled WGS sequence"/>
</dbReference>
<proteinExistence type="predicted"/>
<dbReference type="AlphaFoldDB" id="A0A9W8RNW9"/>
<accession>A0A9W8RNW9</accession>
<evidence type="ECO:0000313" key="1">
    <source>
        <dbReference type="EMBL" id="KAJ4246308.1"/>
    </source>
</evidence>
<gene>
    <name evidence="1" type="ORF">NW762_013659</name>
</gene>
<comment type="caution">
    <text evidence="1">The sequence shown here is derived from an EMBL/GenBank/DDBJ whole genome shotgun (WGS) entry which is preliminary data.</text>
</comment>
<evidence type="ECO:0000313" key="2">
    <source>
        <dbReference type="Proteomes" id="UP001152049"/>
    </source>
</evidence>
<name>A0A9W8RNW9_9HYPO</name>
<sequence>MKFMSAKGAVELKFPISGTYQEGSDAAQTIADGTIAHAQALLTTLAGKASDQAKSKTDVGTVCVLEQGDNYTCDTVIDLSEPLVRVEDKDGNQVPVLNHMSRGITQHFRSVGIEYRLATLNTAPAGSSDSTVLKPSKFLITTFGGDAAQVEETLLMWVEVQGSTHGGREPSVENPLVFANRVEEPNVSVCPIPKDYSTSVIISRDVLASLFIKPQLEKAGYTEVATVDKHTEENAEQAKIATGIRFTAKPPNKTVGVAAWDDGDKFNGLSFNLNSSPACFFLDKASSAVNLKYFVPNVGFTHYFWTVTGGLVPVPIHAASEGSVDYTFTAKGEGKWSSDSATSVAASFSLSKSSFDCSTQTTKQEWYEKLFRIKTENMLAGMANLSVDVPAFSLDLGALNFFLVSNLLFPGKKVFSLGKIPDDLYIPRDMLLLGSIGSG</sequence>
<organism evidence="1 2">
    <name type="scientific">Fusarium torreyae</name>
    <dbReference type="NCBI Taxonomy" id="1237075"/>
    <lineage>
        <taxon>Eukaryota</taxon>
        <taxon>Fungi</taxon>
        <taxon>Dikarya</taxon>
        <taxon>Ascomycota</taxon>
        <taxon>Pezizomycotina</taxon>
        <taxon>Sordariomycetes</taxon>
        <taxon>Hypocreomycetidae</taxon>
        <taxon>Hypocreales</taxon>
        <taxon>Nectriaceae</taxon>
        <taxon>Fusarium</taxon>
    </lineage>
</organism>
<protein>
    <submittedName>
        <fullName evidence="1">Uncharacterized protein</fullName>
    </submittedName>
</protein>
<dbReference type="EMBL" id="JAOQAZ010000043">
    <property type="protein sequence ID" value="KAJ4246308.1"/>
    <property type="molecule type" value="Genomic_DNA"/>
</dbReference>